<proteinExistence type="inferred from homology"/>
<dbReference type="OrthoDB" id="47732at2759"/>
<evidence type="ECO:0000256" key="4">
    <source>
        <dbReference type="ARBA" id="ARBA00018689"/>
    </source>
</evidence>
<keyword evidence="12" id="KW-1185">Reference proteome</keyword>
<dbReference type="InterPro" id="IPR050786">
    <property type="entry name" value="EFG1_rRNA-proc"/>
</dbReference>
<dbReference type="PANTHER" id="PTHR33911">
    <property type="entry name" value="RRNA-PROCESSING PROTEIN EFG1"/>
    <property type="match status" value="1"/>
</dbReference>
<dbReference type="GO" id="GO:0000462">
    <property type="term" value="P:maturation of SSU-rRNA from tricistronic rRNA transcript (SSU-rRNA, 5.8S rRNA, LSU-rRNA)"/>
    <property type="evidence" value="ECO:0007669"/>
    <property type="project" value="TreeGrafter"/>
</dbReference>
<feature type="coiled-coil region" evidence="9">
    <location>
        <begin position="68"/>
        <end position="126"/>
    </location>
</feature>
<dbReference type="AlphaFoldDB" id="A0A0U5G076"/>
<evidence type="ECO:0000313" key="11">
    <source>
        <dbReference type="EMBL" id="CEL02783.1"/>
    </source>
</evidence>
<dbReference type="InterPro" id="IPR019310">
    <property type="entry name" value="Efg1"/>
</dbReference>
<comment type="similarity">
    <text evidence="3">Belongs to the EFG1 family.</text>
</comment>
<name>A0A0U5G076_ASPCI</name>
<evidence type="ECO:0000313" key="12">
    <source>
        <dbReference type="Proteomes" id="UP000054771"/>
    </source>
</evidence>
<comment type="function">
    <text evidence="1">Involved in rRNA processing.</text>
</comment>
<feature type="compositionally biased region" description="Basic and acidic residues" evidence="10">
    <location>
        <begin position="227"/>
        <end position="265"/>
    </location>
</feature>
<evidence type="ECO:0000256" key="6">
    <source>
        <dbReference type="ARBA" id="ARBA00022552"/>
    </source>
</evidence>
<dbReference type="GO" id="GO:0030688">
    <property type="term" value="C:preribosome, small subunit precursor"/>
    <property type="evidence" value="ECO:0007669"/>
    <property type="project" value="TreeGrafter"/>
</dbReference>
<dbReference type="GO" id="GO:0005730">
    <property type="term" value="C:nucleolus"/>
    <property type="evidence" value="ECO:0007669"/>
    <property type="project" value="UniProtKB-SubCell"/>
</dbReference>
<organism evidence="11 12">
    <name type="scientific">Aspergillus calidoustus</name>
    <dbReference type="NCBI Taxonomy" id="454130"/>
    <lineage>
        <taxon>Eukaryota</taxon>
        <taxon>Fungi</taxon>
        <taxon>Dikarya</taxon>
        <taxon>Ascomycota</taxon>
        <taxon>Pezizomycotina</taxon>
        <taxon>Eurotiomycetes</taxon>
        <taxon>Eurotiomycetidae</taxon>
        <taxon>Eurotiales</taxon>
        <taxon>Aspergillaceae</taxon>
        <taxon>Aspergillus</taxon>
        <taxon>Aspergillus subgen. Nidulantes</taxon>
    </lineage>
</organism>
<feature type="compositionally biased region" description="Acidic residues" evidence="10">
    <location>
        <begin position="182"/>
        <end position="194"/>
    </location>
</feature>
<dbReference type="Proteomes" id="UP000054771">
    <property type="component" value="Unassembled WGS sequence"/>
</dbReference>
<protein>
    <recommendedName>
        <fullName evidence="4">rRNA-processing protein EFG1</fullName>
    </recommendedName>
    <alternativeName>
        <fullName evidence="5">rRNA-processing protein efg1</fullName>
    </alternativeName>
</protein>
<evidence type="ECO:0000256" key="9">
    <source>
        <dbReference type="SAM" id="Coils"/>
    </source>
</evidence>
<dbReference type="PANTHER" id="PTHR33911:SF1">
    <property type="entry name" value="RRNA-PROCESSING PROTEIN EFG1"/>
    <property type="match status" value="1"/>
</dbReference>
<keyword evidence="8" id="KW-0539">Nucleus</keyword>
<keyword evidence="7 9" id="KW-0175">Coiled coil</keyword>
<feature type="region of interest" description="Disordered" evidence="10">
    <location>
        <begin position="1"/>
        <end position="48"/>
    </location>
</feature>
<gene>
    <name evidence="11" type="ORF">ASPCAL03946</name>
</gene>
<sequence length="301" mass="34352">MPKDPPTVSTPSKRKSPYPSSSDKRKKTTAITRNPDEQPAHTSINDLKRRIRDVKRLLNKPDLPADKRIIQERALKGYEKELADEERRRERSKMIKKYHFVRFLDRKTATKELNRLTRKHDELAQSDTTEGDAKAKKKLAKLVARIHTAKVNLNYTIYYPLTEKYISIYAEKKQKKKGNDQNVDEEQSGAEQEEAGAGGSTVAERTAMWRVVEKCMEEGTLDLLREGKLNANGEKKSKAERSDKSDTTSRNDVGGKKGSKEKFDKPNVNSGKADTRKERSTKHAPPQQEEDDESDGGFFEM</sequence>
<reference evidence="12" key="1">
    <citation type="journal article" date="2016" name="Genome Announc.">
        <title>Draft genome sequences of fungus Aspergillus calidoustus.</title>
        <authorList>
            <person name="Horn F."/>
            <person name="Linde J."/>
            <person name="Mattern D.J."/>
            <person name="Walther G."/>
            <person name="Guthke R."/>
            <person name="Scherlach K."/>
            <person name="Martin K."/>
            <person name="Brakhage A.A."/>
            <person name="Petzke L."/>
            <person name="Valiante V."/>
        </authorList>
    </citation>
    <scope>NUCLEOTIDE SEQUENCE [LARGE SCALE GENOMIC DNA]</scope>
    <source>
        <strain evidence="12">SF006504</strain>
    </source>
</reference>
<evidence type="ECO:0000256" key="1">
    <source>
        <dbReference type="ARBA" id="ARBA00002773"/>
    </source>
</evidence>
<evidence type="ECO:0000256" key="8">
    <source>
        <dbReference type="ARBA" id="ARBA00023242"/>
    </source>
</evidence>
<keyword evidence="6" id="KW-0698">rRNA processing</keyword>
<accession>A0A0U5G076</accession>
<evidence type="ECO:0000256" key="5">
    <source>
        <dbReference type="ARBA" id="ARBA00019827"/>
    </source>
</evidence>
<dbReference type="Pfam" id="PF10153">
    <property type="entry name" value="Efg1"/>
    <property type="match status" value="1"/>
</dbReference>
<evidence type="ECO:0000256" key="3">
    <source>
        <dbReference type="ARBA" id="ARBA00006916"/>
    </source>
</evidence>
<dbReference type="EMBL" id="CDMC01000003">
    <property type="protein sequence ID" value="CEL02783.1"/>
    <property type="molecule type" value="Genomic_DNA"/>
</dbReference>
<dbReference type="OMA" id="KCMEEGT"/>
<evidence type="ECO:0000256" key="10">
    <source>
        <dbReference type="SAM" id="MobiDB-lite"/>
    </source>
</evidence>
<evidence type="ECO:0000256" key="7">
    <source>
        <dbReference type="ARBA" id="ARBA00023054"/>
    </source>
</evidence>
<comment type="subcellular location">
    <subcellularLocation>
        <location evidence="2">Nucleus</location>
        <location evidence="2">Nucleolus</location>
    </subcellularLocation>
</comment>
<evidence type="ECO:0000256" key="2">
    <source>
        <dbReference type="ARBA" id="ARBA00004604"/>
    </source>
</evidence>
<feature type="region of interest" description="Disordered" evidence="10">
    <location>
        <begin position="227"/>
        <end position="301"/>
    </location>
</feature>
<dbReference type="STRING" id="454130.A0A0U5G076"/>
<feature type="region of interest" description="Disordered" evidence="10">
    <location>
        <begin position="174"/>
        <end position="202"/>
    </location>
</feature>